<dbReference type="RefSeq" id="WP_092344223.1">
    <property type="nucleotide sequence ID" value="NZ_FNQN01000001.1"/>
</dbReference>
<name>A0A1H3W0U8_9BACT</name>
<reference evidence="2 3" key="1">
    <citation type="submission" date="2016-10" db="EMBL/GenBank/DDBJ databases">
        <authorList>
            <person name="de Groot N.N."/>
        </authorList>
    </citation>
    <scope>NUCLEOTIDE SEQUENCE [LARGE SCALE GENOMIC DNA]</scope>
    <source>
        <strain evidence="2 3">DSM 7343</strain>
    </source>
</reference>
<organism evidence="2 3">
    <name type="scientific">Desulfuromusa kysingii</name>
    <dbReference type="NCBI Taxonomy" id="37625"/>
    <lineage>
        <taxon>Bacteria</taxon>
        <taxon>Pseudomonadati</taxon>
        <taxon>Thermodesulfobacteriota</taxon>
        <taxon>Desulfuromonadia</taxon>
        <taxon>Desulfuromonadales</taxon>
        <taxon>Geopsychrobacteraceae</taxon>
        <taxon>Desulfuromusa</taxon>
    </lineage>
</organism>
<dbReference type="InterPro" id="IPR013367">
    <property type="entry name" value="Flagellar_put"/>
</dbReference>
<keyword evidence="2" id="KW-0282">Flagellum</keyword>
<protein>
    <submittedName>
        <fullName evidence="2">Flagellar operon protein</fullName>
    </submittedName>
</protein>
<dbReference type="STRING" id="37625.SAMN05660420_00370"/>
<keyword evidence="2" id="KW-0969">Cilium</keyword>
<dbReference type="Pfam" id="PF12611">
    <property type="entry name" value="Flagellar_put"/>
    <property type="match status" value="1"/>
</dbReference>
<evidence type="ECO:0000313" key="2">
    <source>
        <dbReference type="EMBL" id="SDZ79952.1"/>
    </source>
</evidence>
<dbReference type="EMBL" id="FNQN01000001">
    <property type="protein sequence ID" value="SDZ79952.1"/>
    <property type="molecule type" value="Genomic_DNA"/>
</dbReference>
<proteinExistence type="predicted"/>
<accession>A0A1H3W0U8</accession>
<keyword evidence="1" id="KW-0175">Coiled coil</keyword>
<evidence type="ECO:0000256" key="1">
    <source>
        <dbReference type="SAM" id="Coils"/>
    </source>
</evidence>
<dbReference type="Proteomes" id="UP000199409">
    <property type="component" value="Unassembled WGS sequence"/>
</dbReference>
<evidence type="ECO:0000313" key="3">
    <source>
        <dbReference type="Proteomes" id="UP000199409"/>
    </source>
</evidence>
<dbReference type="AlphaFoldDB" id="A0A1H3W0U8"/>
<keyword evidence="3" id="KW-1185">Reference proteome</keyword>
<gene>
    <name evidence="2" type="ORF">SAMN05660420_00370</name>
</gene>
<sequence length="93" mass="10338">MKGAALHNNIEVSFSWHARQRLEQRQLDLSEQELDRLEKAVGALSRKGGKLSLVLLDQLAMLVSIVNRRVITVAGQEQLEQNVFTNIDSAAVA</sequence>
<keyword evidence="2" id="KW-0966">Cell projection</keyword>
<feature type="coiled-coil region" evidence="1">
    <location>
        <begin position="20"/>
        <end position="47"/>
    </location>
</feature>
<dbReference type="OrthoDB" id="165650at2"/>